<proteinExistence type="predicted"/>
<evidence type="ECO:0000256" key="1">
    <source>
        <dbReference type="SAM" id="MobiDB-lite"/>
    </source>
</evidence>
<name>A0ABY0ZFE0_9PSED</name>
<keyword evidence="3" id="KW-1185">Reference proteome</keyword>
<protein>
    <submittedName>
        <fullName evidence="2">Uncharacterized protein</fullName>
    </submittedName>
</protein>
<gene>
    <name evidence="2" type="ORF">SAMN04490188_4622</name>
</gene>
<feature type="region of interest" description="Disordered" evidence="1">
    <location>
        <begin position="13"/>
        <end position="38"/>
    </location>
</feature>
<evidence type="ECO:0000313" key="2">
    <source>
        <dbReference type="EMBL" id="SEE59746.1"/>
    </source>
</evidence>
<sequence length="79" mass="8816">MVLGSWGCYAAQREQAPSPQKQRSTSFLSTGAPRGEGACSRWTAQQSLDRLYHPDYYGAYFRDFDGNKLCVCCHDSVST</sequence>
<accession>A0ABY0ZFE0</accession>
<organism evidence="2 3">
    <name type="scientific">Pseudomonas kilonensis</name>
    <dbReference type="NCBI Taxonomy" id="132476"/>
    <lineage>
        <taxon>Bacteria</taxon>
        <taxon>Pseudomonadati</taxon>
        <taxon>Pseudomonadota</taxon>
        <taxon>Gammaproteobacteria</taxon>
        <taxon>Pseudomonadales</taxon>
        <taxon>Pseudomonadaceae</taxon>
        <taxon>Pseudomonas</taxon>
    </lineage>
</organism>
<dbReference type="EMBL" id="FNTT01000002">
    <property type="protein sequence ID" value="SEE59746.1"/>
    <property type="molecule type" value="Genomic_DNA"/>
</dbReference>
<evidence type="ECO:0000313" key="3">
    <source>
        <dbReference type="Proteomes" id="UP000183915"/>
    </source>
</evidence>
<dbReference type="Gene3D" id="3.10.180.10">
    <property type="entry name" value="2,3-Dihydroxybiphenyl 1,2-Dioxygenase, domain 1"/>
    <property type="match status" value="1"/>
</dbReference>
<dbReference type="InterPro" id="IPR029068">
    <property type="entry name" value="Glyas_Bleomycin-R_OHBP_Dase"/>
</dbReference>
<comment type="caution">
    <text evidence="2">The sequence shown here is derived from an EMBL/GenBank/DDBJ whole genome shotgun (WGS) entry which is preliminary data.</text>
</comment>
<feature type="compositionally biased region" description="Polar residues" evidence="1">
    <location>
        <begin position="15"/>
        <end position="29"/>
    </location>
</feature>
<dbReference type="SUPFAM" id="SSF54593">
    <property type="entry name" value="Glyoxalase/Bleomycin resistance protein/Dihydroxybiphenyl dioxygenase"/>
    <property type="match status" value="1"/>
</dbReference>
<reference evidence="2 3" key="1">
    <citation type="submission" date="2016-10" db="EMBL/GenBank/DDBJ databases">
        <authorList>
            <person name="Varghese N."/>
            <person name="Submissions S."/>
        </authorList>
    </citation>
    <scope>NUCLEOTIDE SEQUENCE [LARGE SCALE GENOMIC DNA]</scope>
    <source>
        <strain evidence="2 3">BS3780</strain>
    </source>
</reference>
<dbReference type="Proteomes" id="UP000183915">
    <property type="component" value="Unassembled WGS sequence"/>
</dbReference>